<dbReference type="PANTHER" id="PTHR11371">
    <property type="entry name" value="DEOXYRIBONUCLEASE"/>
    <property type="match status" value="1"/>
</dbReference>
<keyword evidence="13" id="KW-0106">Calcium</keyword>
<evidence type="ECO:0000256" key="6">
    <source>
        <dbReference type="ARBA" id="ARBA00007359"/>
    </source>
</evidence>
<evidence type="ECO:0000313" key="25">
    <source>
        <dbReference type="Proteomes" id="UP000261540"/>
    </source>
</evidence>
<dbReference type="Gene3D" id="3.60.10.10">
    <property type="entry name" value="Endonuclease/exonuclease/phosphatase"/>
    <property type="match status" value="1"/>
</dbReference>
<dbReference type="GO" id="GO:0006308">
    <property type="term" value="P:DNA catabolic process"/>
    <property type="evidence" value="ECO:0007669"/>
    <property type="project" value="InterPro"/>
</dbReference>
<feature type="active site" evidence="20">
    <location>
        <position position="203"/>
    </location>
</feature>
<dbReference type="Proteomes" id="UP000261540">
    <property type="component" value="Unplaced"/>
</dbReference>
<dbReference type="CDD" id="cd10282">
    <property type="entry name" value="DNase1"/>
    <property type="match status" value="1"/>
</dbReference>
<accession>A0A3B3TGN9</accession>
<feature type="domain" description="Endonuclease/exonuclease/phosphatase" evidence="23">
    <location>
        <begin position="73"/>
        <end position="320"/>
    </location>
</feature>
<keyword evidence="16" id="KW-0539">Nucleus</keyword>
<evidence type="ECO:0000256" key="9">
    <source>
        <dbReference type="ARBA" id="ARBA00022525"/>
    </source>
</evidence>
<feature type="disulfide bond" description="Essential for enzymatic activity" evidence="21">
    <location>
        <begin position="242"/>
        <end position="278"/>
    </location>
</feature>
<dbReference type="AlphaFoldDB" id="A0A3B3TGN9"/>
<keyword evidence="15" id="KW-0325">Glycoprotein</keyword>
<keyword evidence="25" id="KW-1185">Reference proteome</keyword>
<evidence type="ECO:0000313" key="24">
    <source>
        <dbReference type="Ensembl" id="ENSPKIP00000041476.1"/>
    </source>
</evidence>
<keyword evidence="22" id="KW-1133">Transmembrane helix</keyword>
<name>A0A3B3TGN9_9TELE</name>
<evidence type="ECO:0000256" key="12">
    <source>
        <dbReference type="ARBA" id="ARBA00022801"/>
    </source>
</evidence>
<evidence type="ECO:0000256" key="11">
    <source>
        <dbReference type="ARBA" id="ARBA00022759"/>
    </source>
</evidence>
<keyword evidence="22" id="KW-0472">Membrane</keyword>
<comment type="subcellular location">
    <subcellularLocation>
        <location evidence="4">Nucleus envelope</location>
    </subcellularLocation>
    <subcellularLocation>
        <location evidence="5">Secreted</location>
    </subcellularLocation>
    <subcellularLocation>
        <location evidence="18">Zymogen granule</location>
    </subcellularLocation>
</comment>
<feature type="active site" evidence="20">
    <location>
        <position position="147"/>
    </location>
</feature>
<dbReference type="GO" id="GO:0004530">
    <property type="term" value="F:deoxyribonuclease I activity"/>
    <property type="evidence" value="ECO:0007669"/>
    <property type="project" value="UniProtKB-EC"/>
</dbReference>
<dbReference type="PIRSF" id="PIRSF000988">
    <property type="entry name" value="DNase_I_euk"/>
    <property type="match status" value="1"/>
</dbReference>
<reference evidence="24" key="2">
    <citation type="submission" date="2025-09" db="UniProtKB">
        <authorList>
            <consortium name="Ensembl"/>
        </authorList>
    </citation>
    <scope>IDENTIFICATION</scope>
</reference>
<dbReference type="Ensembl" id="ENSPKIT00000022511.1">
    <property type="protein sequence ID" value="ENSPKIP00000041476.1"/>
    <property type="gene ID" value="ENSPKIG00000018016.1"/>
</dbReference>
<evidence type="ECO:0000256" key="2">
    <source>
        <dbReference type="ARBA" id="ARBA00001913"/>
    </source>
</evidence>
<evidence type="ECO:0000256" key="22">
    <source>
        <dbReference type="SAM" id="Phobius"/>
    </source>
</evidence>
<keyword evidence="22" id="KW-0812">Transmembrane</keyword>
<keyword evidence="11" id="KW-0255">Endonuclease</keyword>
<dbReference type="FunFam" id="3.60.10.10:FF:000035">
    <property type="entry name" value="Deoxyribonuclease"/>
    <property type="match status" value="1"/>
</dbReference>
<evidence type="ECO:0000256" key="16">
    <source>
        <dbReference type="ARBA" id="ARBA00023242"/>
    </source>
</evidence>
<sequence length="330" mass="37140">MHMVHFHTPLLILKIPEHVILSSHTNKLLTGKHFLAIQEIFPKSGTDRMRLGFSFLLILPWLHLATGSLLIAAFNIKTFGDKKASNSTLVDIIVKIVHRYDVILIQEVRDSDLTATRKLMESVNSGISPFHYEYIASEPLGRDTYKERYLFIYRDDMVSVVESFLYDGGCEACGTDTFSREPFVVMFSSKRSGVPDFALIPQHTSPDSAVKEIDALYDVVDETRSFLGTDNILLLGDFNAGCNYVLESDWEQIRLHTDRSYHWLIPNSADTTVTNTECPYDRIVATATMMQYVVPGSAAIYDFMTALKLSQSLALAVSDHFPVEVQLKGA</sequence>
<dbReference type="PRINTS" id="PR00130">
    <property type="entry name" value="DNASEI"/>
</dbReference>
<evidence type="ECO:0000256" key="19">
    <source>
        <dbReference type="ARBA" id="ARBA00032340"/>
    </source>
</evidence>
<protein>
    <recommendedName>
        <fullName evidence="8">Deoxyribonuclease-1</fullName>
        <ecNumber evidence="7">3.1.21.1</ecNumber>
    </recommendedName>
    <alternativeName>
        <fullName evidence="19">Deoxyribonuclease I</fullName>
    </alternativeName>
</protein>
<dbReference type="Pfam" id="PF03372">
    <property type="entry name" value="Exo_endo_phos"/>
    <property type="match status" value="1"/>
</dbReference>
<feature type="transmembrane region" description="Helical" evidence="22">
    <location>
        <begin position="51"/>
        <end position="74"/>
    </location>
</feature>
<evidence type="ECO:0000256" key="10">
    <source>
        <dbReference type="ARBA" id="ARBA00022722"/>
    </source>
</evidence>
<evidence type="ECO:0000256" key="20">
    <source>
        <dbReference type="PIRSR" id="PIRSR000988-1"/>
    </source>
</evidence>
<keyword evidence="14 21" id="KW-1015">Disulfide bond</keyword>
<evidence type="ECO:0000256" key="21">
    <source>
        <dbReference type="PIRSR" id="PIRSR000988-2"/>
    </source>
</evidence>
<dbReference type="GO" id="GO:0005576">
    <property type="term" value="C:extracellular region"/>
    <property type="evidence" value="ECO:0007669"/>
    <property type="project" value="UniProtKB-SubCell"/>
</dbReference>
<evidence type="ECO:0000256" key="15">
    <source>
        <dbReference type="ARBA" id="ARBA00023180"/>
    </source>
</evidence>
<dbReference type="SUPFAM" id="SSF56219">
    <property type="entry name" value="DNase I-like"/>
    <property type="match status" value="1"/>
</dbReference>
<reference evidence="24" key="1">
    <citation type="submission" date="2025-08" db="UniProtKB">
        <authorList>
            <consortium name="Ensembl"/>
        </authorList>
    </citation>
    <scope>IDENTIFICATION</scope>
</reference>
<evidence type="ECO:0000256" key="18">
    <source>
        <dbReference type="ARBA" id="ARBA00024324"/>
    </source>
</evidence>
<dbReference type="GeneTree" id="ENSGT00950000182846"/>
<dbReference type="InterPro" id="IPR018057">
    <property type="entry name" value="Deoxyribonuclease-1_AS"/>
</dbReference>
<comment type="cofactor">
    <cofactor evidence="2">
        <name>Ca(2+)</name>
        <dbReference type="ChEBI" id="CHEBI:29108"/>
    </cofactor>
</comment>
<dbReference type="GO" id="GO:0042588">
    <property type="term" value="C:zymogen granule"/>
    <property type="evidence" value="ECO:0007669"/>
    <property type="project" value="UniProtKB-SubCell"/>
</dbReference>
<comment type="similarity">
    <text evidence="6">Belongs to the DNase I family.</text>
</comment>
<organism evidence="24 25">
    <name type="scientific">Paramormyrops kingsleyae</name>
    <dbReference type="NCBI Taxonomy" id="1676925"/>
    <lineage>
        <taxon>Eukaryota</taxon>
        <taxon>Metazoa</taxon>
        <taxon>Chordata</taxon>
        <taxon>Craniata</taxon>
        <taxon>Vertebrata</taxon>
        <taxon>Euteleostomi</taxon>
        <taxon>Actinopterygii</taxon>
        <taxon>Neopterygii</taxon>
        <taxon>Teleostei</taxon>
        <taxon>Osteoglossocephala</taxon>
        <taxon>Osteoglossomorpha</taxon>
        <taxon>Osteoglossiformes</taxon>
        <taxon>Mormyridae</taxon>
        <taxon>Paramormyrops</taxon>
    </lineage>
</organism>
<dbReference type="SMART" id="SM00476">
    <property type="entry name" value="DNaseIc"/>
    <property type="match status" value="1"/>
</dbReference>
<evidence type="ECO:0000256" key="17">
    <source>
        <dbReference type="ARBA" id="ARBA00023329"/>
    </source>
</evidence>
<dbReference type="InterPro" id="IPR036691">
    <property type="entry name" value="Endo/exonu/phosph_ase_sf"/>
</dbReference>
<comment type="cofactor">
    <cofactor evidence="3">
        <name>Mg(2+)</name>
        <dbReference type="ChEBI" id="CHEBI:18420"/>
    </cofactor>
</comment>
<evidence type="ECO:0000256" key="5">
    <source>
        <dbReference type="ARBA" id="ARBA00004613"/>
    </source>
</evidence>
<dbReference type="InterPro" id="IPR005135">
    <property type="entry name" value="Endo/exonuclease/phosphatase"/>
</dbReference>
<feature type="disulfide bond" evidence="21">
    <location>
        <begin position="170"/>
        <end position="173"/>
    </location>
</feature>
<dbReference type="EC" id="3.1.21.1" evidence="7"/>
<keyword evidence="10" id="KW-0540">Nuclease</keyword>
<keyword evidence="12" id="KW-0378">Hydrolase</keyword>
<dbReference type="STRING" id="1676925.ENSPKIP00000041476"/>
<dbReference type="GO" id="GO:0005635">
    <property type="term" value="C:nuclear envelope"/>
    <property type="evidence" value="ECO:0007669"/>
    <property type="project" value="UniProtKB-SubCell"/>
</dbReference>
<keyword evidence="9" id="KW-0964">Secreted</keyword>
<evidence type="ECO:0000256" key="13">
    <source>
        <dbReference type="ARBA" id="ARBA00022837"/>
    </source>
</evidence>
<proteinExistence type="inferred from homology"/>
<keyword evidence="17" id="KW-0968">Cytoplasmic vesicle</keyword>
<comment type="catalytic activity">
    <reaction evidence="1">
        <text>Endonucleolytic cleavage to 5'-phosphodinucleotide and 5'-phosphooligonucleotide end-products.</text>
        <dbReference type="EC" id="3.1.21.1"/>
    </reaction>
</comment>
<evidence type="ECO:0000256" key="8">
    <source>
        <dbReference type="ARBA" id="ARBA00014366"/>
    </source>
</evidence>
<evidence type="ECO:0000256" key="1">
    <source>
        <dbReference type="ARBA" id="ARBA00000688"/>
    </source>
</evidence>
<dbReference type="PANTHER" id="PTHR11371:SF29">
    <property type="entry name" value="DEOXYRIBONUCLEASE-1-LIKE 2"/>
    <property type="match status" value="1"/>
</dbReference>
<dbReference type="GO" id="GO:0003677">
    <property type="term" value="F:DNA binding"/>
    <property type="evidence" value="ECO:0007669"/>
    <property type="project" value="TreeGrafter"/>
</dbReference>
<evidence type="ECO:0000256" key="3">
    <source>
        <dbReference type="ARBA" id="ARBA00001946"/>
    </source>
</evidence>
<evidence type="ECO:0000259" key="23">
    <source>
        <dbReference type="Pfam" id="PF03372"/>
    </source>
</evidence>
<evidence type="ECO:0000256" key="14">
    <source>
        <dbReference type="ARBA" id="ARBA00023157"/>
    </source>
</evidence>
<evidence type="ECO:0000256" key="7">
    <source>
        <dbReference type="ARBA" id="ARBA00012651"/>
    </source>
</evidence>
<dbReference type="PROSITE" id="PS00919">
    <property type="entry name" value="DNASE_I_1"/>
    <property type="match status" value="1"/>
</dbReference>
<dbReference type="InterPro" id="IPR016202">
    <property type="entry name" value="DNase_I"/>
</dbReference>
<evidence type="ECO:0000256" key="4">
    <source>
        <dbReference type="ARBA" id="ARBA00004259"/>
    </source>
</evidence>